<dbReference type="SMART" id="SM00448">
    <property type="entry name" value="REC"/>
    <property type="match status" value="1"/>
</dbReference>
<feature type="domain" description="Response regulatory" evidence="9">
    <location>
        <begin position="13"/>
        <end position="127"/>
    </location>
</feature>
<dbReference type="GO" id="GO:0000976">
    <property type="term" value="F:transcription cis-regulatory region binding"/>
    <property type="evidence" value="ECO:0007669"/>
    <property type="project" value="TreeGrafter"/>
</dbReference>
<evidence type="ECO:0000256" key="5">
    <source>
        <dbReference type="ARBA" id="ARBA00023125"/>
    </source>
</evidence>
<dbReference type="Proteomes" id="UP000199208">
    <property type="component" value="Unassembled WGS sequence"/>
</dbReference>
<dbReference type="AlphaFoldDB" id="A0A1G5RYZ6"/>
<keyword evidence="11" id="KW-1185">Reference proteome</keyword>
<keyword evidence="3" id="KW-0902">Two-component regulatory system</keyword>
<dbReference type="Pfam" id="PF00072">
    <property type="entry name" value="Response_reg"/>
    <property type="match status" value="1"/>
</dbReference>
<dbReference type="PROSITE" id="PS50110">
    <property type="entry name" value="RESPONSE_REGULATORY"/>
    <property type="match status" value="1"/>
</dbReference>
<evidence type="ECO:0000256" key="1">
    <source>
        <dbReference type="ARBA" id="ARBA00018672"/>
    </source>
</evidence>
<evidence type="ECO:0000259" key="9">
    <source>
        <dbReference type="PROSITE" id="PS50110"/>
    </source>
</evidence>
<dbReference type="SUPFAM" id="SSF52172">
    <property type="entry name" value="CheY-like"/>
    <property type="match status" value="1"/>
</dbReference>
<dbReference type="InterPro" id="IPR011006">
    <property type="entry name" value="CheY-like_superfamily"/>
</dbReference>
<evidence type="ECO:0000256" key="6">
    <source>
        <dbReference type="ARBA" id="ARBA00023163"/>
    </source>
</evidence>
<dbReference type="OrthoDB" id="9802066at2"/>
<evidence type="ECO:0000256" key="4">
    <source>
        <dbReference type="ARBA" id="ARBA00023015"/>
    </source>
</evidence>
<dbReference type="GO" id="GO:0006355">
    <property type="term" value="P:regulation of DNA-templated transcription"/>
    <property type="evidence" value="ECO:0007669"/>
    <property type="project" value="TreeGrafter"/>
</dbReference>
<name>A0A1G5RYZ6_9FIRM</name>
<sequence length="257" mass="28758">MTQPASTLLSHIRLLYVEDEADTREEFSKFLKRRVGKLITGENGQDGLKRFEEQPTDIILTDLRMPGMTGLDMVRALREKGYRTPVIILSALSDSDTILEAVDLGIVKYHVKPVDTAVLVTQLEALAEQVLKSSVRTTLIAHQLVDPEQKQALEKALRGEISALIKERSGKGPRDLQAFIHGDRIEITARGTLTALEKTILNNRQNIKLVEYNRRVFYLESSHELETAISGVLGAPCKLEDVTVDGVHDVDQLVFKF</sequence>
<keyword evidence="6" id="KW-0804">Transcription</keyword>
<dbReference type="PANTHER" id="PTHR48111">
    <property type="entry name" value="REGULATOR OF RPOS"/>
    <property type="match status" value="1"/>
</dbReference>
<evidence type="ECO:0000256" key="8">
    <source>
        <dbReference type="PROSITE-ProRule" id="PRU00169"/>
    </source>
</evidence>
<comment type="function">
    <text evidence="7">May play the central regulatory role in sporulation. It may be an element of the effector pathway responsible for the activation of sporulation genes in response to nutritional stress. Spo0A may act in concert with spo0H (a sigma factor) to control the expression of some genes that are critical to the sporulation process.</text>
</comment>
<keyword evidence="2 8" id="KW-0597">Phosphoprotein</keyword>
<keyword evidence="4" id="KW-0805">Transcription regulation</keyword>
<dbReference type="PANTHER" id="PTHR48111:SF1">
    <property type="entry name" value="TWO-COMPONENT RESPONSE REGULATOR ORR33"/>
    <property type="match status" value="1"/>
</dbReference>
<reference evidence="10 11" key="1">
    <citation type="submission" date="2016-10" db="EMBL/GenBank/DDBJ databases">
        <authorList>
            <person name="de Groot N.N."/>
        </authorList>
    </citation>
    <scope>NUCLEOTIDE SEQUENCE [LARGE SCALE GENOMIC DNA]</scope>
    <source>
        <strain evidence="10 11">DSM 2784</strain>
    </source>
</reference>
<protein>
    <recommendedName>
        <fullName evidence="1">Stage 0 sporulation protein A homolog</fullName>
    </recommendedName>
</protein>
<evidence type="ECO:0000313" key="11">
    <source>
        <dbReference type="Proteomes" id="UP000199208"/>
    </source>
</evidence>
<evidence type="ECO:0000256" key="3">
    <source>
        <dbReference type="ARBA" id="ARBA00023012"/>
    </source>
</evidence>
<gene>
    <name evidence="10" type="ORF">SAMN03080599_01578</name>
</gene>
<feature type="modified residue" description="4-aspartylphosphate" evidence="8">
    <location>
        <position position="62"/>
    </location>
</feature>
<dbReference type="InterPro" id="IPR018745">
    <property type="entry name" value="MpsC"/>
</dbReference>
<proteinExistence type="predicted"/>
<accession>A0A1G5RYZ6</accession>
<dbReference type="GO" id="GO:0032993">
    <property type="term" value="C:protein-DNA complex"/>
    <property type="evidence" value="ECO:0007669"/>
    <property type="project" value="TreeGrafter"/>
</dbReference>
<dbReference type="EMBL" id="FMWL01000006">
    <property type="protein sequence ID" value="SCZ79068.1"/>
    <property type="molecule type" value="Genomic_DNA"/>
</dbReference>
<dbReference type="GO" id="GO:0005829">
    <property type="term" value="C:cytosol"/>
    <property type="evidence" value="ECO:0007669"/>
    <property type="project" value="TreeGrafter"/>
</dbReference>
<dbReference type="Pfam" id="PF10057">
    <property type="entry name" value="MpsC"/>
    <property type="match status" value="1"/>
</dbReference>
<keyword evidence="5" id="KW-0238">DNA-binding</keyword>
<evidence type="ECO:0000256" key="7">
    <source>
        <dbReference type="ARBA" id="ARBA00024867"/>
    </source>
</evidence>
<dbReference type="InterPro" id="IPR039420">
    <property type="entry name" value="WalR-like"/>
</dbReference>
<evidence type="ECO:0000256" key="2">
    <source>
        <dbReference type="ARBA" id="ARBA00022553"/>
    </source>
</evidence>
<dbReference type="InterPro" id="IPR001789">
    <property type="entry name" value="Sig_transdc_resp-reg_receiver"/>
</dbReference>
<dbReference type="GO" id="GO:0000156">
    <property type="term" value="F:phosphorelay response regulator activity"/>
    <property type="evidence" value="ECO:0007669"/>
    <property type="project" value="TreeGrafter"/>
</dbReference>
<evidence type="ECO:0000313" key="10">
    <source>
        <dbReference type="EMBL" id="SCZ79068.1"/>
    </source>
</evidence>
<dbReference type="RefSeq" id="WP_092590355.1">
    <property type="nucleotide sequence ID" value="NZ_FMWL01000006.1"/>
</dbReference>
<dbReference type="Gene3D" id="3.40.50.2300">
    <property type="match status" value="1"/>
</dbReference>
<organism evidence="10 11">
    <name type="scientific">Acidaminobacter hydrogenoformans DSM 2784</name>
    <dbReference type="NCBI Taxonomy" id="1120920"/>
    <lineage>
        <taxon>Bacteria</taxon>
        <taxon>Bacillati</taxon>
        <taxon>Bacillota</taxon>
        <taxon>Clostridia</taxon>
        <taxon>Peptostreptococcales</taxon>
        <taxon>Acidaminobacteraceae</taxon>
        <taxon>Acidaminobacter</taxon>
    </lineage>
</organism>
<dbReference type="STRING" id="1120920.SAMN03080599_01578"/>